<protein>
    <submittedName>
        <fullName evidence="2">Uncharacterized protein</fullName>
    </submittedName>
</protein>
<keyword evidence="1" id="KW-1133">Transmembrane helix</keyword>
<dbReference type="AlphaFoldDB" id="A0A4E0QPG9"/>
<reference evidence="2 4" key="1">
    <citation type="journal article" date="2016" name="Front. Microbiol.">
        <title>Single-Cell (Meta-)Genomics of a Dimorphic Candidatus Thiomargarita nelsonii Reveals Genomic Plasticity.</title>
        <authorList>
            <person name="Flood B.E."/>
            <person name="Fliss P."/>
            <person name="Jones D.S."/>
            <person name="Dick G.J."/>
            <person name="Jain S."/>
            <person name="Kaster A.K."/>
            <person name="Winkel M."/>
            <person name="Mussmann M."/>
            <person name="Bailey J."/>
        </authorList>
    </citation>
    <scope>NUCLEOTIDE SEQUENCE [LARGE SCALE GENOMIC DNA]</scope>
    <source>
        <strain evidence="2">Hydrate Ridge</strain>
    </source>
</reference>
<organism evidence="2 4">
    <name type="scientific">Candidatus Thiomargarita nelsonii</name>
    <dbReference type="NCBI Taxonomy" id="1003181"/>
    <lineage>
        <taxon>Bacteria</taxon>
        <taxon>Pseudomonadati</taxon>
        <taxon>Pseudomonadota</taxon>
        <taxon>Gammaproteobacteria</taxon>
        <taxon>Thiotrichales</taxon>
        <taxon>Thiotrichaceae</taxon>
        <taxon>Thiomargarita</taxon>
    </lineage>
</organism>
<gene>
    <name evidence="3" type="ORF">PN36_13105</name>
    <name evidence="2" type="ORF">PN36_13165</name>
</gene>
<comment type="caution">
    <text evidence="2">The sequence shown here is derived from an EMBL/GenBank/DDBJ whole genome shotgun (WGS) entry which is preliminary data.</text>
</comment>
<keyword evidence="4" id="KW-1185">Reference proteome</keyword>
<feature type="transmembrane region" description="Helical" evidence="1">
    <location>
        <begin position="43"/>
        <end position="68"/>
    </location>
</feature>
<evidence type="ECO:0000313" key="3">
    <source>
        <dbReference type="EMBL" id="TGO03090.1"/>
    </source>
</evidence>
<evidence type="ECO:0000313" key="4">
    <source>
        <dbReference type="Proteomes" id="UP000030428"/>
    </source>
</evidence>
<dbReference type="EMBL" id="JSZA02000043">
    <property type="protein sequence ID" value="TGO03079.1"/>
    <property type="molecule type" value="Genomic_DNA"/>
</dbReference>
<evidence type="ECO:0000256" key="1">
    <source>
        <dbReference type="SAM" id="Phobius"/>
    </source>
</evidence>
<evidence type="ECO:0000313" key="2">
    <source>
        <dbReference type="EMBL" id="TGO03079.1"/>
    </source>
</evidence>
<proteinExistence type="predicted"/>
<sequence>MPQIVGAIIVIFLAIWVIAAVVWVIQWIAAGLVWVWQVFLMPFFVYLTPAVLISIVVAAIFWGSWIAVQNYFASLRTNVNPAGLSGSFTRYYIISMLTLFLAVIYLLLAIKSSLLIYHSGELFVEHVVEYYAAIIFPAFRIHFPFWDN</sequence>
<feature type="transmembrane region" description="Helical" evidence="1">
    <location>
        <begin position="88"/>
        <end position="110"/>
    </location>
</feature>
<name>A0A4E0QPG9_9GAMM</name>
<dbReference type="EMBL" id="JSZA02000042">
    <property type="protein sequence ID" value="TGO03090.1"/>
    <property type="molecule type" value="Genomic_DNA"/>
</dbReference>
<accession>A0A4E0QPG9</accession>
<feature type="transmembrane region" description="Helical" evidence="1">
    <location>
        <begin position="6"/>
        <end position="36"/>
    </location>
</feature>
<keyword evidence="1" id="KW-0472">Membrane</keyword>
<keyword evidence="1" id="KW-0812">Transmembrane</keyword>
<dbReference type="Proteomes" id="UP000030428">
    <property type="component" value="Unassembled WGS sequence"/>
</dbReference>